<evidence type="ECO:0000256" key="1">
    <source>
        <dbReference type="ARBA" id="ARBA00004337"/>
    </source>
</evidence>
<keyword evidence="11" id="KW-0407">Ion channel</keyword>
<keyword evidence="4" id="KW-1003">Cell membrane</keyword>
<dbReference type="GO" id="GO:0005765">
    <property type="term" value="C:lysosomal membrane"/>
    <property type="evidence" value="ECO:0007669"/>
    <property type="project" value="TreeGrafter"/>
</dbReference>
<feature type="transmembrane region" description="Helical" evidence="14">
    <location>
        <begin position="464"/>
        <end position="486"/>
    </location>
</feature>
<sequence>MSRRQSSDTRSRSDASLDRGSQQSDSRRPTLNFQEVLNELSEHERETGERLRRHLQFFFMNPLEKWKVRKQLPYKLVLQVLKIVFITMQLILFAEMRMSHVDFLEDTTTVMRHRFLKEWNDDRDALQYPPAEGRYSVYDDKGLHEHLAYIISSYYGIQNDSFASFSYDYQRFHKKGFEHDASLMAGVIFDHIPHIRVCVDRIANVTVNNNTYDFDVREVHECMDLNLTRSEVEEIQANDEAVVKILALRGVTFMAEDALKISTVVFNFKLRTIHYSPTAGDQKPECYKIAVAIKFDNSRHTGQVHVTLSTLVSYVNVCNGRIIQGVGWSFDTLLIGITDVVVLIFCILSLILCCRALIKAHLLQHKADDYFENVLKTPLRVSDRLDFLNLWYLMIVANDLLIIIGTVAKISIEFRDFDNSLFTLTSIFLGMGALLVYVGVLRYFGFFSQYNILILTLKKSLPNIGRFMTCAIVLYAGFLIAGWVIIGPYSMKFRTLEESSEALFSLLNGDDMFATFYTINDSNGIIKIFGTIYIYVFVSLFIYVVLSLFIAIIMDAYEVVKDRYNEGLHVERSALHDFVATCPQPRELSSPTTQAQYAPANLLNLGAGNDSSRAVRALQAIDNARDWVLQFRGDSRFQSFSNPLNDQVISEGIGKESKNWTREEKQEHLDFARINSNSGDPQAQGVQILVKNQPPQAIPIDLFQSFHIVNGFSKKWYEESSAFFLNVYEYNAGRIEKPTTDGWKRKDGAPQIIDGANSIE</sequence>
<gene>
    <name evidence="17" type="ORF">CAUJ_LOCUS8862</name>
</gene>
<dbReference type="InterPro" id="IPR013122">
    <property type="entry name" value="PKD1_2_channel"/>
</dbReference>
<evidence type="ECO:0000256" key="2">
    <source>
        <dbReference type="ARBA" id="ARBA00004651"/>
    </source>
</evidence>
<protein>
    <recommendedName>
        <fullName evidence="19">Polycystin cation channel PKD1/PKD2 domain-containing protein</fullName>
    </recommendedName>
</protein>
<evidence type="ECO:0000256" key="11">
    <source>
        <dbReference type="ARBA" id="ARBA00023303"/>
    </source>
</evidence>
<dbReference type="GO" id="GO:0072345">
    <property type="term" value="F:NAADP-sensitive calcium-release channel activity"/>
    <property type="evidence" value="ECO:0007669"/>
    <property type="project" value="TreeGrafter"/>
</dbReference>
<proteinExistence type="predicted"/>
<evidence type="ECO:0000256" key="8">
    <source>
        <dbReference type="ARBA" id="ARBA00023065"/>
    </source>
</evidence>
<keyword evidence="10" id="KW-1015">Disulfide bond</keyword>
<feature type="transmembrane region" description="Helical" evidence="14">
    <location>
        <begin position="532"/>
        <end position="554"/>
    </location>
</feature>
<feature type="transmembrane region" description="Helical" evidence="14">
    <location>
        <begin position="390"/>
        <end position="412"/>
    </location>
</feature>
<dbReference type="Pfam" id="PF21381">
    <property type="entry name" value="MCLN_ECD"/>
    <property type="match status" value="1"/>
</dbReference>
<dbReference type="EMBL" id="CAJGYM010000031">
    <property type="protein sequence ID" value="CAD6192943.1"/>
    <property type="molecule type" value="Genomic_DNA"/>
</dbReference>
<feature type="domain" description="Mucolipin extracytosolic" evidence="16">
    <location>
        <begin position="101"/>
        <end position="313"/>
    </location>
</feature>
<keyword evidence="5 14" id="KW-0812">Transmembrane</keyword>
<keyword evidence="9 14" id="KW-0472">Membrane</keyword>
<dbReference type="InterPro" id="IPR049134">
    <property type="entry name" value="MCLN_ECD"/>
</dbReference>
<evidence type="ECO:0000256" key="3">
    <source>
        <dbReference type="ARBA" id="ARBA00022448"/>
    </source>
</evidence>
<dbReference type="GO" id="GO:0005886">
    <property type="term" value="C:plasma membrane"/>
    <property type="evidence" value="ECO:0007669"/>
    <property type="project" value="UniProtKB-SubCell"/>
</dbReference>
<feature type="transmembrane region" description="Helical" evidence="14">
    <location>
        <begin position="424"/>
        <end position="444"/>
    </location>
</feature>
<evidence type="ECO:0000313" key="17">
    <source>
        <dbReference type="EMBL" id="CAD6192943.1"/>
    </source>
</evidence>
<evidence type="ECO:0000256" key="7">
    <source>
        <dbReference type="ARBA" id="ARBA00022989"/>
    </source>
</evidence>
<comment type="caution">
    <text evidence="17">The sequence shown here is derived from an EMBL/GenBank/DDBJ whole genome shotgun (WGS) entry which is preliminary data.</text>
</comment>
<keyword evidence="7 14" id="KW-1133">Transmembrane helix</keyword>
<feature type="compositionally biased region" description="Basic and acidic residues" evidence="13">
    <location>
        <begin position="1"/>
        <end position="17"/>
    </location>
</feature>
<dbReference type="OrthoDB" id="263481at2759"/>
<keyword evidence="18" id="KW-1185">Reference proteome</keyword>
<feature type="compositionally biased region" description="Polar residues" evidence="13">
    <location>
        <begin position="20"/>
        <end position="32"/>
    </location>
</feature>
<evidence type="ECO:0000256" key="5">
    <source>
        <dbReference type="ARBA" id="ARBA00022692"/>
    </source>
</evidence>
<evidence type="ECO:0000256" key="12">
    <source>
        <dbReference type="ARBA" id="ARBA00036634"/>
    </source>
</evidence>
<evidence type="ECO:0000313" key="18">
    <source>
        <dbReference type="Proteomes" id="UP000835052"/>
    </source>
</evidence>
<dbReference type="PANTHER" id="PTHR12127">
    <property type="entry name" value="MUCOLIPIN"/>
    <property type="match status" value="1"/>
</dbReference>
<evidence type="ECO:0000259" key="16">
    <source>
        <dbReference type="Pfam" id="PF21381"/>
    </source>
</evidence>
<dbReference type="Proteomes" id="UP000835052">
    <property type="component" value="Unassembled WGS sequence"/>
</dbReference>
<keyword evidence="6" id="KW-0967">Endosome</keyword>
<evidence type="ECO:0008006" key="19">
    <source>
        <dbReference type="Google" id="ProtNLM"/>
    </source>
</evidence>
<accession>A0A8S1HA30</accession>
<evidence type="ECO:0000256" key="9">
    <source>
        <dbReference type="ARBA" id="ARBA00023136"/>
    </source>
</evidence>
<evidence type="ECO:0000256" key="13">
    <source>
        <dbReference type="SAM" id="MobiDB-lite"/>
    </source>
</evidence>
<evidence type="ECO:0000259" key="15">
    <source>
        <dbReference type="Pfam" id="PF08016"/>
    </source>
</evidence>
<comment type="subcellular location">
    <subcellularLocation>
        <location evidence="2">Cell membrane</location>
        <topology evidence="2">Multi-pass membrane protein</topology>
    </subcellularLocation>
    <subcellularLocation>
        <location evidence="1">Endosome membrane</location>
        <topology evidence="1">Multi-pass membrane protein</topology>
    </subcellularLocation>
</comment>
<evidence type="ECO:0000256" key="14">
    <source>
        <dbReference type="SAM" id="Phobius"/>
    </source>
</evidence>
<feature type="transmembrane region" description="Helical" evidence="14">
    <location>
        <begin position="333"/>
        <end position="358"/>
    </location>
</feature>
<dbReference type="AlphaFoldDB" id="A0A8S1HA30"/>
<comment type="catalytic activity">
    <reaction evidence="12">
        <text>Ca(2+)(in) = Ca(2+)(out)</text>
        <dbReference type="Rhea" id="RHEA:29671"/>
        <dbReference type="ChEBI" id="CHEBI:29108"/>
    </reaction>
</comment>
<dbReference type="GO" id="GO:0010008">
    <property type="term" value="C:endosome membrane"/>
    <property type="evidence" value="ECO:0007669"/>
    <property type="project" value="UniProtKB-SubCell"/>
</dbReference>
<evidence type="ECO:0000256" key="10">
    <source>
        <dbReference type="ARBA" id="ARBA00023157"/>
    </source>
</evidence>
<dbReference type="PANTHER" id="PTHR12127:SF7">
    <property type="entry name" value="SD02261P"/>
    <property type="match status" value="1"/>
</dbReference>
<keyword evidence="8" id="KW-0406">Ion transport</keyword>
<name>A0A8S1HA30_9PELO</name>
<evidence type="ECO:0000256" key="4">
    <source>
        <dbReference type="ARBA" id="ARBA00022475"/>
    </source>
</evidence>
<keyword evidence="3" id="KW-0813">Transport</keyword>
<dbReference type="Gene3D" id="1.10.287.70">
    <property type="match status" value="1"/>
</dbReference>
<organism evidence="17 18">
    <name type="scientific">Caenorhabditis auriculariae</name>
    <dbReference type="NCBI Taxonomy" id="2777116"/>
    <lineage>
        <taxon>Eukaryota</taxon>
        <taxon>Metazoa</taxon>
        <taxon>Ecdysozoa</taxon>
        <taxon>Nematoda</taxon>
        <taxon>Chromadorea</taxon>
        <taxon>Rhabditida</taxon>
        <taxon>Rhabditina</taxon>
        <taxon>Rhabditomorpha</taxon>
        <taxon>Rhabditoidea</taxon>
        <taxon>Rhabditidae</taxon>
        <taxon>Peloderinae</taxon>
        <taxon>Caenorhabditis</taxon>
    </lineage>
</organism>
<dbReference type="FunFam" id="1.10.287.70:FF:000207">
    <property type="entry name" value="Predicted protein"/>
    <property type="match status" value="1"/>
</dbReference>
<dbReference type="Pfam" id="PF08016">
    <property type="entry name" value="PKD_channel"/>
    <property type="match status" value="1"/>
</dbReference>
<feature type="region of interest" description="Disordered" evidence="13">
    <location>
        <begin position="741"/>
        <end position="760"/>
    </location>
</feature>
<feature type="region of interest" description="Disordered" evidence="13">
    <location>
        <begin position="1"/>
        <end position="32"/>
    </location>
</feature>
<dbReference type="InterPro" id="IPR039031">
    <property type="entry name" value="Mucolipin"/>
</dbReference>
<feature type="transmembrane region" description="Helical" evidence="14">
    <location>
        <begin position="76"/>
        <end position="94"/>
    </location>
</feature>
<reference evidence="17" key="1">
    <citation type="submission" date="2020-10" db="EMBL/GenBank/DDBJ databases">
        <authorList>
            <person name="Kikuchi T."/>
        </authorList>
    </citation>
    <scope>NUCLEOTIDE SEQUENCE</scope>
    <source>
        <strain evidence="17">NKZ352</strain>
    </source>
</reference>
<feature type="domain" description="Polycystin cation channel PKD1/PKD2" evidence="15">
    <location>
        <begin position="410"/>
        <end position="560"/>
    </location>
</feature>
<evidence type="ECO:0000256" key="6">
    <source>
        <dbReference type="ARBA" id="ARBA00022753"/>
    </source>
</evidence>
<dbReference type="CDD" id="cd21050">
    <property type="entry name" value="ELD_TRPML"/>
    <property type="match status" value="1"/>
</dbReference>